<evidence type="ECO:0000256" key="6">
    <source>
        <dbReference type="ARBA" id="ARBA00022603"/>
    </source>
</evidence>
<evidence type="ECO:0000256" key="5">
    <source>
        <dbReference type="ARBA" id="ARBA00022490"/>
    </source>
</evidence>
<evidence type="ECO:0000256" key="2">
    <source>
        <dbReference type="ARBA" id="ARBA00005369"/>
    </source>
</evidence>
<organism evidence="12 13">
    <name type="scientific">Streptomyces sannanensis</name>
    <dbReference type="NCBI Taxonomy" id="285536"/>
    <lineage>
        <taxon>Bacteria</taxon>
        <taxon>Bacillati</taxon>
        <taxon>Actinomycetota</taxon>
        <taxon>Actinomycetes</taxon>
        <taxon>Kitasatosporales</taxon>
        <taxon>Streptomycetaceae</taxon>
        <taxon>Streptomyces</taxon>
    </lineage>
</organism>
<dbReference type="GO" id="GO:0032259">
    <property type="term" value="P:methylation"/>
    <property type="evidence" value="ECO:0007669"/>
    <property type="project" value="UniProtKB-KW"/>
</dbReference>
<comment type="similarity">
    <text evidence="2">Belongs to the methyltransferase superfamily. L-isoaspartyl/D-aspartyl protein methyltransferase family.</text>
</comment>
<evidence type="ECO:0000256" key="9">
    <source>
        <dbReference type="ARBA" id="ARBA00030757"/>
    </source>
</evidence>
<dbReference type="Gene3D" id="3.40.50.150">
    <property type="entry name" value="Vaccinia Virus protein VP39"/>
    <property type="match status" value="1"/>
</dbReference>
<evidence type="ECO:0000256" key="7">
    <source>
        <dbReference type="ARBA" id="ARBA00022679"/>
    </source>
</evidence>
<dbReference type="CDD" id="cd02440">
    <property type="entry name" value="AdoMet_MTases"/>
    <property type="match status" value="1"/>
</dbReference>
<comment type="caution">
    <text evidence="12">The sequence shown here is derived from an EMBL/GenBank/DDBJ whole genome shotgun (WGS) entry which is preliminary data.</text>
</comment>
<dbReference type="InterPro" id="IPR029063">
    <property type="entry name" value="SAM-dependent_MTases_sf"/>
</dbReference>
<dbReference type="EMBL" id="BAAAYL010000001">
    <property type="protein sequence ID" value="GAA3368467.1"/>
    <property type="molecule type" value="Genomic_DNA"/>
</dbReference>
<dbReference type="PANTHER" id="PTHR11579">
    <property type="entry name" value="PROTEIN-L-ISOASPARTATE O-METHYLTRANSFERASE"/>
    <property type="match status" value="1"/>
</dbReference>
<reference evidence="13" key="1">
    <citation type="journal article" date="2019" name="Int. J. Syst. Evol. Microbiol.">
        <title>The Global Catalogue of Microorganisms (GCM) 10K type strain sequencing project: providing services to taxonomists for standard genome sequencing and annotation.</title>
        <authorList>
            <consortium name="The Broad Institute Genomics Platform"/>
            <consortium name="The Broad Institute Genome Sequencing Center for Infectious Disease"/>
            <person name="Wu L."/>
            <person name="Ma J."/>
        </authorList>
    </citation>
    <scope>NUCLEOTIDE SEQUENCE [LARGE SCALE GENOMIC DNA]</scope>
    <source>
        <strain evidence="13">JCM 9651</strain>
    </source>
</reference>
<evidence type="ECO:0000313" key="12">
    <source>
        <dbReference type="EMBL" id="GAA3368467.1"/>
    </source>
</evidence>
<dbReference type="InterPro" id="IPR000682">
    <property type="entry name" value="PCMT"/>
</dbReference>
<proteinExistence type="inferred from homology"/>
<protein>
    <recommendedName>
        <fullName evidence="4">Protein-L-isoaspartate O-methyltransferase</fullName>
        <ecNumber evidence="3">2.1.1.77</ecNumber>
    </recommendedName>
    <alternativeName>
        <fullName evidence="11">L-isoaspartyl protein carboxyl methyltransferase</fullName>
    </alternativeName>
    <alternativeName>
        <fullName evidence="9">Protein L-isoaspartyl methyltransferase</fullName>
    </alternativeName>
    <alternativeName>
        <fullName evidence="10">Protein-beta-aspartate methyltransferase</fullName>
    </alternativeName>
</protein>
<keyword evidence="13" id="KW-1185">Reference proteome</keyword>
<dbReference type="EC" id="2.1.1.77" evidence="3"/>
<evidence type="ECO:0000256" key="8">
    <source>
        <dbReference type="ARBA" id="ARBA00022691"/>
    </source>
</evidence>
<gene>
    <name evidence="12" type="ORF">GCM10020367_06930</name>
</gene>
<keyword evidence="6 12" id="KW-0489">Methyltransferase</keyword>
<accession>A0ABP6S595</accession>
<evidence type="ECO:0000256" key="11">
    <source>
        <dbReference type="ARBA" id="ARBA00031350"/>
    </source>
</evidence>
<evidence type="ECO:0000313" key="13">
    <source>
        <dbReference type="Proteomes" id="UP001499990"/>
    </source>
</evidence>
<sequence>MPEHAPPRTRTGQAAEARTRMVTRLEAEGDLRPGLVRDALLALPRERLMPQAYVRRSQPEETPPRWDLLNWAVTADQDELLDVLYGGESVLIQHDGEPILGRVPGPRSGGSITSMSSTIGMTAGLLQELDLRPGRRVLDIGTGAGVTTAIACWICGDAGVVTLDRDRHVTAAARERLAGLGFRPSTVSGDGEAGWADLAPYDRIFVSYTVPRLPEAWLAQLAPGGRALVNVSTRSPSWPGLAVVTRTPGGWIEGELRAVEYGHRPAHGFERNFISARFRDRIAAGEEGRTFRSRHAPPPDDARGMWLALDHLHPGLVRNWAADHLTLGAPACGSWLTARPDPVGDWTLAAYGPRDIWDEIQDTAARWRAAGEPDTYQLRLEPGGEQWVSAGSGQAELSWCLPPASTSKNRTKDPS</sequence>
<name>A0ABP6S595_9ACTN</name>
<dbReference type="PROSITE" id="PS01279">
    <property type="entry name" value="PCMT"/>
    <property type="match status" value="1"/>
</dbReference>
<dbReference type="Pfam" id="PF01135">
    <property type="entry name" value="PCMT"/>
    <property type="match status" value="1"/>
</dbReference>
<evidence type="ECO:0000256" key="3">
    <source>
        <dbReference type="ARBA" id="ARBA00011890"/>
    </source>
</evidence>
<dbReference type="SUPFAM" id="SSF53335">
    <property type="entry name" value="S-adenosyl-L-methionine-dependent methyltransferases"/>
    <property type="match status" value="1"/>
</dbReference>
<dbReference type="Proteomes" id="UP001499990">
    <property type="component" value="Unassembled WGS sequence"/>
</dbReference>
<dbReference type="GO" id="GO:0008168">
    <property type="term" value="F:methyltransferase activity"/>
    <property type="evidence" value="ECO:0007669"/>
    <property type="project" value="UniProtKB-KW"/>
</dbReference>
<dbReference type="PANTHER" id="PTHR11579:SF0">
    <property type="entry name" value="PROTEIN-L-ISOASPARTATE(D-ASPARTATE) O-METHYLTRANSFERASE"/>
    <property type="match status" value="1"/>
</dbReference>
<keyword evidence="5" id="KW-0963">Cytoplasm</keyword>
<comment type="subcellular location">
    <subcellularLocation>
        <location evidence="1">Cytoplasm</location>
    </subcellularLocation>
</comment>
<evidence type="ECO:0000256" key="10">
    <source>
        <dbReference type="ARBA" id="ARBA00031323"/>
    </source>
</evidence>
<evidence type="ECO:0000256" key="4">
    <source>
        <dbReference type="ARBA" id="ARBA00013346"/>
    </source>
</evidence>
<evidence type="ECO:0000256" key="1">
    <source>
        <dbReference type="ARBA" id="ARBA00004496"/>
    </source>
</evidence>
<keyword evidence="7" id="KW-0808">Transferase</keyword>
<dbReference type="RefSeq" id="WP_345034481.1">
    <property type="nucleotide sequence ID" value="NZ_BAAAYL010000001.1"/>
</dbReference>
<keyword evidence="8" id="KW-0949">S-adenosyl-L-methionine</keyword>